<protein>
    <submittedName>
        <fullName evidence="1">Uncharacterized protein</fullName>
    </submittedName>
</protein>
<accession>A0A7S7M8W5</accession>
<dbReference type="KEGG" id="tio:INP52_01380"/>
<dbReference type="Proteomes" id="UP000593735">
    <property type="component" value="Chromosome"/>
</dbReference>
<dbReference type="EMBL" id="CP063767">
    <property type="protein sequence ID" value="QOY60897.1"/>
    <property type="molecule type" value="Genomic_DNA"/>
</dbReference>
<keyword evidence="2" id="KW-1185">Reference proteome</keyword>
<reference evidence="1 2" key="1">
    <citation type="submission" date="2020-10" db="EMBL/GenBank/DDBJ databases">
        <title>Olsenella immobilis sp.nov., isolated from the mud in a fermentation cellar used for the production of Chinese strong-flavoured liquor.</title>
        <authorList>
            <person name="Lu L."/>
        </authorList>
    </citation>
    <scope>NUCLEOTIDE SEQUENCE [LARGE SCALE GENOMIC DNA]</scope>
    <source>
        <strain evidence="1 2">LZLJ-2</strain>
    </source>
</reference>
<dbReference type="RefSeq" id="WP_194371742.1">
    <property type="nucleotide sequence ID" value="NZ_CP063767.1"/>
</dbReference>
<dbReference type="AlphaFoldDB" id="A0A7S7M8W5"/>
<evidence type="ECO:0000313" key="1">
    <source>
        <dbReference type="EMBL" id="QOY60897.1"/>
    </source>
</evidence>
<organism evidence="1 2">
    <name type="scientific">Thermophilibacter immobilis</name>
    <dbReference type="NCBI Taxonomy" id="2779519"/>
    <lineage>
        <taxon>Bacteria</taxon>
        <taxon>Bacillati</taxon>
        <taxon>Actinomycetota</taxon>
        <taxon>Coriobacteriia</taxon>
        <taxon>Coriobacteriales</taxon>
        <taxon>Atopobiaceae</taxon>
        <taxon>Thermophilibacter</taxon>
    </lineage>
</organism>
<evidence type="ECO:0000313" key="2">
    <source>
        <dbReference type="Proteomes" id="UP000593735"/>
    </source>
</evidence>
<name>A0A7S7M8W5_9ACTN</name>
<proteinExistence type="predicted"/>
<gene>
    <name evidence="1" type="ORF">INP52_01380</name>
</gene>
<sequence>MNQKEDGVEYLLVDTTGVNDDAVAAGIAWLRDHDGGCILAPERQAMWNVLQARTDGDFKKIEGALSRYGISLAWKRRGVPRGARSLVVVYMDKTVDEEIRYGDFERVFLIPWTEGESDWFKTAYNPIIVTVDENGELAQDDCQPVYASVKDEVPESQDGILQFLAQEAAVYDNQMQWREYERFKADLMNYRSEWIQVDPELVFHRCAELGMSAKDADEISGMVKQLGEGRRFRPKGGFEEGFRH</sequence>